<evidence type="ECO:0000256" key="16">
    <source>
        <dbReference type="ARBA" id="ARBA00052930"/>
    </source>
</evidence>
<dbReference type="EC" id="2.7.1.60" evidence="17"/>
<keyword evidence="23" id="KW-1185">Reference proteome</keyword>
<dbReference type="FunFam" id="3.30.420.40:FF:000120">
    <property type="entry name" value="N-acetyl-D-glucosamine kinase isoform X1"/>
    <property type="match status" value="1"/>
</dbReference>
<evidence type="ECO:0000256" key="4">
    <source>
        <dbReference type="ARBA" id="ARBA00012122"/>
    </source>
</evidence>
<evidence type="ECO:0000256" key="11">
    <source>
        <dbReference type="ARBA" id="ARBA00022840"/>
    </source>
</evidence>
<dbReference type="InterPro" id="IPR043129">
    <property type="entry name" value="ATPase_NBD"/>
</dbReference>
<dbReference type="EC" id="2.7.1.59" evidence="4"/>
<dbReference type="CDD" id="cd24078">
    <property type="entry name" value="ASKHA_NBD_NAGK_meta"/>
    <property type="match status" value="1"/>
</dbReference>
<comment type="similarity">
    <text evidence="2">Belongs to the eukaryotic-type N-acetylglucosamine kinase family.</text>
</comment>
<comment type="caution">
    <text evidence="22">The sequence shown here is derived from an EMBL/GenBank/DDBJ whole genome shotgun (WGS) entry which is preliminary data.</text>
</comment>
<evidence type="ECO:0000256" key="14">
    <source>
        <dbReference type="ARBA" id="ARBA00051853"/>
    </source>
</evidence>
<evidence type="ECO:0000256" key="18">
    <source>
        <dbReference type="ARBA" id="ARBA00079862"/>
    </source>
</evidence>
<evidence type="ECO:0000256" key="19">
    <source>
        <dbReference type="ARBA" id="ARBA00082098"/>
    </source>
</evidence>
<keyword evidence="6" id="KW-0597">Phosphoprotein</keyword>
<dbReference type="InterPro" id="IPR002731">
    <property type="entry name" value="ATPase_BadF"/>
</dbReference>
<keyword evidence="8" id="KW-0808">Transferase</keyword>
<evidence type="ECO:0000256" key="5">
    <source>
        <dbReference type="ARBA" id="ARBA00014974"/>
    </source>
</evidence>
<dbReference type="GO" id="GO:0160047">
    <property type="term" value="F:muramyl dipeptide kinase activity"/>
    <property type="evidence" value="ECO:0007669"/>
    <property type="project" value="UniProtKB-ARBA"/>
</dbReference>
<evidence type="ECO:0000256" key="10">
    <source>
        <dbReference type="ARBA" id="ARBA00022777"/>
    </source>
</evidence>
<name>A0A811ZVH2_NYCPR</name>
<evidence type="ECO:0000313" key="22">
    <source>
        <dbReference type="EMBL" id="CAD7692961.1"/>
    </source>
</evidence>
<evidence type="ECO:0000256" key="12">
    <source>
        <dbReference type="ARBA" id="ARBA00022859"/>
    </source>
</evidence>
<evidence type="ECO:0000256" key="13">
    <source>
        <dbReference type="ARBA" id="ARBA00031123"/>
    </source>
</evidence>
<keyword evidence="9" id="KW-0547">Nucleotide-binding</keyword>
<gene>
    <name evidence="22" type="ORF">NYPRO_LOCUS25753</name>
</gene>
<evidence type="ECO:0000256" key="7">
    <source>
        <dbReference type="ARBA" id="ARBA00022588"/>
    </source>
</evidence>
<dbReference type="Gene3D" id="3.30.420.40">
    <property type="match status" value="1"/>
</dbReference>
<evidence type="ECO:0000256" key="6">
    <source>
        <dbReference type="ARBA" id="ARBA00022553"/>
    </source>
</evidence>
<comment type="pathway">
    <text evidence="1">Amino-sugar metabolism; N-acetylneuraminate degradation.</text>
</comment>
<accession>A0A811ZVH2</accession>
<dbReference type="Pfam" id="PF01869">
    <property type="entry name" value="BcrAD_BadFG"/>
    <property type="match status" value="1"/>
</dbReference>
<evidence type="ECO:0000313" key="23">
    <source>
        <dbReference type="Proteomes" id="UP000645828"/>
    </source>
</evidence>
<dbReference type="GO" id="GO:0005524">
    <property type="term" value="F:ATP binding"/>
    <property type="evidence" value="ECO:0007669"/>
    <property type="project" value="UniProtKB-KW"/>
</dbReference>
<evidence type="ECO:0000256" key="9">
    <source>
        <dbReference type="ARBA" id="ARBA00022741"/>
    </source>
</evidence>
<feature type="region of interest" description="Disordered" evidence="20">
    <location>
        <begin position="1"/>
        <end position="93"/>
    </location>
</feature>
<dbReference type="SUPFAM" id="SSF53067">
    <property type="entry name" value="Actin-like ATPase domain"/>
    <property type="match status" value="2"/>
</dbReference>
<evidence type="ECO:0000256" key="1">
    <source>
        <dbReference type="ARBA" id="ARBA00004878"/>
    </source>
</evidence>
<evidence type="ECO:0000256" key="17">
    <source>
        <dbReference type="ARBA" id="ARBA00066377"/>
    </source>
</evidence>
<keyword evidence="10" id="KW-0418">Kinase</keyword>
<feature type="domain" description="ATPase BadF/BadG/BcrA/BcrD type" evidence="21">
    <location>
        <begin position="110"/>
        <end position="378"/>
    </location>
</feature>
<dbReference type="PANTHER" id="PTHR12862:SF0">
    <property type="entry name" value="N-ACETYL-D-GLUCOSAMINE KINASE"/>
    <property type="match status" value="1"/>
</dbReference>
<proteinExistence type="inferred from homology"/>
<evidence type="ECO:0000256" key="8">
    <source>
        <dbReference type="ARBA" id="ARBA00022679"/>
    </source>
</evidence>
<organism evidence="22 23">
    <name type="scientific">Nyctereutes procyonoides</name>
    <name type="common">Raccoon dog</name>
    <name type="synonym">Canis procyonoides</name>
    <dbReference type="NCBI Taxonomy" id="34880"/>
    <lineage>
        <taxon>Eukaryota</taxon>
        <taxon>Metazoa</taxon>
        <taxon>Chordata</taxon>
        <taxon>Craniata</taxon>
        <taxon>Vertebrata</taxon>
        <taxon>Euteleostomi</taxon>
        <taxon>Mammalia</taxon>
        <taxon>Eutheria</taxon>
        <taxon>Laurasiatheria</taxon>
        <taxon>Carnivora</taxon>
        <taxon>Caniformia</taxon>
        <taxon>Canidae</taxon>
        <taxon>Nyctereutes</taxon>
    </lineage>
</organism>
<feature type="compositionally biased region" description="Low complexity" evidence="20">
    <location>
        <begin position="82"/>
        <end position="93"/>
    </location>
</feature>
<reference evidence="22" key="1">
    <citation type="submission" date="2020-12" db="EMBL/GenBank/DDBJ databases">
        <authorList>
            <consortium name="Molecular Ecology Group"/>
        </authorList>
    </citation>
    <scope>NUCLEOTIDE SEQUENCE</scope>
    <source>
        <strain evidence="22">TBG_1078</strain>
    </source>
</reference>
<dbReference type="GO" id="GO:0009384">
    <property type="term" value="F:N-acylmannosamine kinase activity"/>
    <property type="evidence" value="ECO:0007669"/>
    <property type="project" value="UniProtKB-EC"/>
</dbReference>
<dbReference type="GO" id="GO:0006044">
    <property type="term" value="P:N-acetylglucosamine metabolic process"/>
    <property type="evidence" value="ECO:0007669"/>
    <property type="project" value="UniProtKB-ARBA"/>
</dbReference>
<sequence>MHIPHKGSAGSAHLRPLPSPRRRWAGEPNLGRAPPPPVRGGPRMRPRRRARGEGAAGRDVSGGVEPGSPSCSSAWDPFGPEAAGSRGAGRSACGTGGGCSGLGMAALYGGVEGGGSRSKVLLLSEDGQILAEADGLSTNHWLIGTDKCVERINEMVNRAKLEAGLDPLVPLRSLGLSLSGGIQEDALRILTEELRNRFPHLSENYLITTDAAGSIATATQDGGIVLISGTGSNCRLINPDGSESGCGGWGHMMGDEGSAYWIAHQAVKIVFDSIDNLEAAPHDIGYIKQAMFNYFQVPDRLGILTHLYRDFDKCRFAGFCQKIAEGAQQGDPLCQFIFRKAGEMLGRHVVAVLPEIDPVLFQGELGLPILCVGSVWKSWELLREGFLLALTQGREIQAQNSFSSFTLMKLQHSSALGGASLGARHIGHLLPMDYTANAVAFYSHTFS</sequence>
<protein>
    <recommendedName>
        <fullName evidence="5">N-acetyl-D-glucosamine kinase</fullName>
        <ecNumber evidence="4">2.7.1.59</ecNumber>
        <ecNumber evidence="17">2.7.1.60</ecNumber>
    </recommendedName>
    <alternativeName>
        <fullName evidence="13">GlcNAc kinase</fullName>
    </alternativeName>
    <alternativeName>
        <fullName evidence="19">Muramyl dipeptide kinase</fullName>
    </alternativeName>
    <alternativeName>
        <fullName evidence="18">N-acetyl-D-mannosamine kinase</fullName>
    </alternativeName>
</protein>
<evidence type="ECO:0000259" key="21">
    <source>
        <dbReference type="Pfam" id="PF01869"/>
    </source>
</evidence>
<dbReference type="EMBL" id="CAJHUB010000776">
    <property type="protein sequence ID" value="CAD7692961.1"/>
    <property type="molecule type" value="Genomic_DNA"/>
</dbReference>
<dbReference type="GO" id="GO:0070434">
    <property type="term" value="P:positive regulation of nucleotide-binding oligomerization domain containing 2 signaling pathway"/>
    <property type="evidence" value="ECO:0007669"/>
    <property type="project" value="UniProtKB-ARBA"/>
</dbReference>
<dbReference type="GO" id="GO:0019262">
    <property type="term" value="P:N-acetylneuraminate catabolic process"/>
    <property type="evidence" value="ECO:0007669"/>
    <property type="project" value="UniProtKB-ARBA"/>
</dbReference>
<comment type="subunit">
    <text evidence="3">Homodimer.</text>
</comment>
<dbReference type="GO" id="GO:0045127">
    <property type="term" value="F:N-acetylglucosamine kinase activity"/>
    <property type="evidence" value="ECO:0007669"/>
    <property type="project" value="UniProtKB-EC"/>
</dbReference>
<evidence type="ECO:0000256" key="2">
    <source>
        <dbReference type="ARBA" id="ARBA00006198"/>
    </source>
</evidence>
<comment type="catalytic activity">
    <reaction evidence="15">
        <text>N-acetyl-D-muramoyl-L-alanyl-D-isoglutamine + ATP = 6-O-phospho-N-acetyl-D-muramoyl-L-alanyl-D-isoglutamine + ADP + H(+)</text>
        <dbReference type="Rhea" id="RHEA:75935"/>
        <dbReference type="ChEBI" id="CHEBI:15378"/>
        <dbReference type="ChEBI" id="CHEBI:30616"/>
        <dbReference type="ChEBI" id="CHEBI:155830"/>
        <dbReference type="ChEBI" id="CHEBI:194492"/>
        <dbReference type="ChEBI" id="CHEBI:456216"/>
    </reaction>
    <physiologicalReaction direction="left-to-right" evidence="15">
        <dbReference type="Rhea" id="RHEA:75936"/>
    </physiologicalReaction>
</comment>
<keyword evidence="7" id="KW-0399">Innate immunity</keyword>
<evidence type="ECO:0000256" key="3">
    <source>
        <dbReference type="ARBA" id="ARBA00011738"/>
    </source>
</evidence>
<keyword evidence="12" id="KW-0391">Immunity</keyword>
<keyword evidence="11" id="KW-0067">ATP-binding</keyword>
<dbReference type="InterPro" id="IPR039758">
    <property type="entry name" value="NAGK-like"/>
</dbReference>
<evidence type="ECO:0000256" key="15">
    <source>
        <dbReference type="ARBA" id="ARBA00052258"/>
    </source>
</evidence>
<dbReference type="Proteomes" id="UP000645828">
    <property type="component" value="Unassembled WGS sequence"/>
</dbReference>
<dbReference type="PANTHER" id="PTHR12862">
    <property type="entry name" value="BADF TYPE ATPASE DOMAIN-CONTAINING PROTEIN"/>
    <property type="match status" value="1"/>
</dbReference>
<comment type="catalytic activity">
    <reaction evidence="16">
        <text>N-acetyl-D-glucosamine + ATP = N-acetyl-D-glucosamine 6-phosphate + ADP + H(+)</text>
        <dbReference type="Rhea" id="RHEA:17417"/>
        <dbReference type="ChEBI" id="CHEBI:15378"/>
        <dbReference type="ChEBI" id="CHEBI:30616"/>
        <dbReference type="ChEBI" id="CHEBI:57513"/>
        <dbReference type="ChEBI" id="CHEBI:456216"/>
        <dbReference type="ChEBI" id="CHEBI:506227"/>
        <dbReference type="EC" id="2.7.1.59"/>
    </reaction>
    <physiologicalReaction direction="left-to-right" evidence="16">
        <dbReference type="Rhea" id="RHEA:17418"/>
    </physiologicalReaction>
</comment>
<dbReference type="GO" id="GO:0045087">
    <property type="term" value="P:innate immune response"/>
    <property type="evidence" value="ECO:0007669"/>
    <property type="project" value="UniProtKB-KW"/>
</dbReference>
<comment type="catalytic activity">
    <reaction evidence="14">
        <text>aldehydo-N-acetyl-D-mannosamine + ATP = aldehydo-N-acetyl-D-mannosamine 6-phosphate + ADP + H(+)</text>
        <dbReference type="Rhea" id="RHEA:25253"/>
        <dbReference type="ChEBI" id="CHEBI:15378"/>
        <dbReference type="ChEBI" id="CHEBI:17122"/>
        <dbReference type="ChEBI" id="CHEBI:30616"/>
        <dbReference type="ChEBI" id="CHEBI:58557"/>
        <dbReference type="ChEBI" id="CHEBI:456216"/>
        <dbReference type="EC" id="2.7.1.60"/>
    </reaction>
    <physiologicalReaction direction="left-to-right" evidence="14">
        <dbReference type="Rhea" id="RHEA:25254"/>
    </physiologicalReaction>
</comment>
<dbReference type="AlphaFoldDB" id="A0A811ZVH2"/>
<evidence type="ECO:0000256" key="20">
    <source>
        <dbReference type="SAM" id="MobiDB-lite"/>
    </source>
</evidence>